<dbReference type="Proteomes" id="UP000031192">
    <property type="component" value="Unassembled WGS sequence"/>
</dbReference>
<evidence type="ECO:0000313" key="3">
    <source>
        <dbReference type="Proteomes" id="UP000031192"/>
    </source>
</evidence>
<organism evidence="2 3">
    <name type="scientific">Metarhizium guizhouense (strain ARSEF 977)</name>
    <dbReference type="NCBI Taxonomy" id="1276136"/>
    <lineage>
        <taxon>Eukaryota</taxon>
        <taxon>Fungi</taxon>
        <taxon>Dikarya</taxon>
        <taxon>Ascomycota</taxon>
        <taxon>Pezizomycotina</taxon>
        <taxon>Sordariomycetes</taxon>
        <taxon>Hypocreomycetidae</taxon>
        <taxon>Hypocreales</taxon>
        <taxon>Clavicipitaceae</taxon>
        <taxon>Metarhizium</taxon>
    </lineage>
</organism>
<accession>A0A0B4GM99</accession>
<evidence type="ECO:0000313" key="2">
    <source>
        <dbReference type="EMBL" id="KID88295.1"/>
    </source>
</evidence>
<feature type="region of interest" description="Disordered" evidence="1">
    <location>
        <begin position="19"/>
        <end position="169"/>
    </location>
</feature>
<sequence length="169" mass="17848">MDEPNRILPFDSLKLITQVNPGKNAPVTRESAGDVQNDSLAAESYRADGEFAKNRNAEPGDVSSRAIPRSQADDSTAESAPSYVSSQQVSGKGGPHGKNLKGGGFDNQDVQDGVQKAFESEPGSINDPGRLAEAKFEQSEAANPRVATNRDVDLKTGTAYDGLDPDVDA</sequence>
<feature type="compositionally biased region" description="Polar residues" evidence="1">
    <location>
        <begin position="73"/>
        <end position="90"/>
    </location>
</feature>
<reference evidence="2 3" key="1">
    <citation type="journal article" date="2014" name="Proc. Natl. Acad. Sci. U.S.A.">
        <title>Trajectory and genomic determinants of fungal-pathogen speciation and host adaptation.</title>
        <authorList>
            <person name="Hu X."/>
            <person name="Xiao G."/>
            <person name="Zheng P."/>
            <person name="Shang Y."/>
            <person name="Su Y."/>
            <person name="Zhang X."/>
            <person name="Liu X."/>
            <person name="Zhan S."/>
            <person name="St Leger R.J."/>
            <person name="Wang C."/>
        </authorList>
    </citation>
    <scope>NUCLEOTIDE SEQUENCE [LARGE SCALE GENOMIC DNA]</scope>
    <source>
        <strain evidence="2 3">ARSEF 977</strain>
    </source>
</reference>
<dbReference type="OrthoDB" id="5383057at2759"/>
<feature type="compositionally biased region" description="Gly residues" evidence="1">
    <location>
        <begin position="91"/>
        <end position="105"/>
    </location>
</feature>
<protein>
    <submittedName>
        <fullName evidence="2">Uncharacterized protein</fullName>
    </submittedName>
</protein>
<dbReference type="EMBL" id="AZNH01000012">
    <property type="protein sequence ID" value="KID88295.1"/>
    <property type="molecule type" value="Genomic_DNA"/>
</dbReference>
<feature type="compositionally biased region" description="Basic and acidic residues" evidence="1">
    <location>
        <begin position="45"/>
        <end position="58"/>
    </location>
</feature>
<evidence type="ECO:0000256" key="1">
    <source>
        <dbReference type="SAM" id="MobiDB-lite"/>
    </source>
</evidence>
<keyword evidence="3" id="KW-1185">Reference proteome</keyword>
<gene>
    <name evidence="2" type="ORF">MGU_04705</name>
</gene>
<dbReference type="HOGENOM" id="CLU_116365_0_0_1"/>
<name>A0A0B4GM99_METGA</name>
<proteinExistence type="predicted"/>
<dbReference type="AlphaFoldDB" id="A0A0B4GM99"/>
<comment type="caution">
    <text evidence="2">The sequence shown here is derived from an EMBL/GenBank/DDBJ whole genome shotgun (WGS) entry which is preliminary data.</text>
</comment>